<feature type="transmembrane region" description="Helical" evidence="5">
    <location>
        <begin position="224"/>
        <end position="244"/>
    </location>
</feature>
<dbReference type="PANTHER" id="PTHR42723:SF1">
    <property type="entry name" value="CHLOROPHYLL SYNTHASE, CHLOROPLASTIC"/>
    <property type="match status" value="1"/>
</dbReference>
<feature type="transmembrane region" description="Helical" evidence="5">
    <location>
        <begin position="158"/>
        <end position="175"/>
    </location>
</feature>
<dbReference type="GO" id="GO:0005886">
    <property type="term" value="C:plasma membrane"/>
    <property type="evidence" value="ECO:0007669"/>
    <property type="project" value="UniProtKB-SubCell"/>
</dbReference>
<dbReference type="InterPro" id="IPR000537">
    <property type="entry name" value="UbiA_prenyltransferase"/>
</dbReference>
<feature type="transmembrane region" description="Helical" evidence="5">
    <location>
        <begin position="39"/>
        <end position="56"/>
    </location>
</feature>
<dbReference type="InterPro" id="IPR050475">
    <property type="entry name" value="Prenyltransferase_related"/>
</dbReference>
<gene>
    <name evidence="6" type="ORF">BEU01_01920</name>
</gene>
<evidence type="ECO:0008006" key="8">
    <source>
        <dbReference type="Google" id="ProtNLM"/>
    </source>
</evidence>
<reference evidence="6 7" key="1">
    <citation type="submission" date="2016-08" db="EMBL/GenBank/DDBJ databases">
        <title>New Insights into Marine Group III Euryarchaeota, from dark to light.</title>
        <authorList>
            <person name="Haro-Moreno J.M."/>
            <person name="Rodriguez-Valera F."/>
            <person name="Lopez-Garcia P."/>
            <person name="Moreira D."/>
            <person name="Martin-Cuadrado A.B."/>
        </authorList>
    </citation>
    <scope>NUCLEOTIDE SEQUENCE [LARGE SCALE GENOMIC DNA]</scope>
    <source>
        <strain evidence="6">CG-Epi4</strain>
    </source>
</reference>
<dbReference type="Gene3D" id="1.20.120.1780">
    <property type="entry name" value="UbiA prenyltransferase"/>
    <property type="match status" value="1"/>
</dbReference>
<evidence type="ECO:0000256" key="5">
    <source>
        <dbReference type="SAM" id="Phobius"/>
    </source>
</evidence>
<name>A0A1J5TGY1_9ARCH</name>
<feature type="transmembrane region" description="Helical" evidence="5">
    <location>
        <begin position="6"/>
        <end position="27"/>
    </location>
</feature>
<evidence type="ECO:0000313" key="6">
    <source>
        <dbReference type="EMBL" id="OIR20233.1"/>
    </source>
</evidence>
<comment type="caution">
    <text evidence="6">The sequence shown here is derived from an EMBL/GenBank/DDBJ whole genome shotgun (WGS) entry which is preliminary data.</text>
</comment>
<organism evidence="6 7">
    <name type="scientific">Marine Group III euryarchaeote CG-Epi4</name>
    <dbReference type="NCBI Taxonomy" id="1888998"/>
    <lineage>
        <taxon>Archaea</taxon>
        <taxon>Methanobacteriati</taxon>
        <taxon>Thermoplasmatota</taxon>
        <taxon>Thermoplasmata</taxon>
        <taxon>Candidatus Thermoprofundales</taxon>
    </lineage>
</organism>
<proteinExistence type="predicted"/>
<feature type="transmembrane region" description="Helical" evidence="5">
    <location>
        <begin position="131"/>
        <end position="152"/>
    </location>
</feature>
<feature type="transmembrane region" description="Helical" evidence="5">
    <location>
        <begin position="90"/>
        <end position="119"/>
    </location>
</feature>
<keyword evidence="4 5" id="KW-0472">Membrane</keyword>
<comment type="subcellular location">
    <subcellularLocation>
        <location evidence="1">Cell membrane</location>
        <topology evidence="1">Multi-pass membrane protein</topology>
    </subcellularLocation>
</comment>
<dbReference type="CDD" id="cd13961">
    <property type="entry name" value="PT_UbiA_DGGGPS"/>
    <property type="match status" value="1"/>
</dbReference>
<dbReference type="Pfam" id="PF01040">
    <property type="entry name" value="UbiA"/>
    <property type="match status" value="1"/>
</dbReference>
<dbReference type="Proteomes" id="UP000183375">
    <property type="component" value="Unassembled WGS sequence"/>
</dbReference>
<evidence type="ECO:0000313" key="7">
    <source>
        <dbReference type="Proteomes" id="UP000183375"/>
    </source>
</evidence>
<evidence type="ECO:0000256" key="1">
    <source>
        <dbReference type="ARBA" id="ARBA00004651"/>
    </source>
</evidence>
<evidence type="ECO:0000256" key="4">
    <source>
        <dbReference type="ARBA" id="ARBA00023136"/>
    </source>
</evidence>
<dbReference type="AlphaFoldDB" id="A0A1J5TGY1"/>
<protein>
    <recommendedName>
        <fullName evidence="8">Digeranylgeranylglyceryl phosphate synthase</fullName>
    </recommendedName>
</protein>
<dbReference type="GO" id="GO:0016765">
    <property type="term" value="F:transferase activity, transferring alkyl or aryl (other than methyl) groups"/>
    <property type="evidence" value="ECO:0007669"/>
    <property type="project" value="InterPro"/>
</dbReference>
<keyword evidence="2 5" id="KW-0812">Transmembrane</keyword>
<accession>A0A1J5TGY1</accession>
<keyword evidence="3 5" id="KW-1133">Transmembrane helix</keyword>
<dbReference type="InterPro" id="IPR044878">
    <property type="entry name" value="UbiA_sf"/>
</dbReference>
<dbReference type="PANTHER" id="PTHR42723">
    <property type="entry name" value="CHLOROPHYLL SYNTHASE"/>
    <property type="match status" value="1"/>
</dbReference>
<evidence type="ECO:0000256" key="3">
    <source>
        <dbReference type="ARBA" id="ARBA00022989"/>
    </source>
</evidence>
<feature type="transmembrane region" description="Helical" evidence="5">
    <location>
        <begin position="196"/>
        <end position="218"/>
    </location>
</feature>
<dbReference type="EMBL" id="MIYX01000023">
    <property type="protein sequence ID" value="OIR20233.1"/>
    <property type="molecule type" value="Genomic_DNA"/>
</dbReference>
<dbReference type="Gene3D" id="1.10.357.140">
    <property type="entry name" value="UbiA prenyltransferase"/>
    <property type="match status" value="1"/>
</dbReference>
<evidence type="ECO:0000256" key="2">
    <source>
        <dbReference type="ARBA" id="ARBA00022692"/>
    </source>
</evidence>
<sequence>MNPYLALTRPGNVVLTAVAVVAGSFIATGDNIVDFQVEILIASISAMMLVGGGNALNDYNDRESDKENHPNRPIPAGLVSAENTLLYSQFLLGGGLLVVLFGLANKLPFIIALIGTVTLISYEKQLKALGISGNIAVGFMSGAVFLFAGMVVNDPGPTLWMFGLAFLATISREIIKDIQDLEGDRDRLTLPARIGIQNSLIVAGIILVTAISLSYTAVPQFDGMALNAYLIGISAANLLMLIGFQSARNENYFSGQKSIKQGMGVAMLAFIASAGL</sequence>